<evidence type="ECO:0000313" key="1">
    <source>
        <dbReference type="EMBL" id="PNT04072.1"/>
    </source>
</evidence>
<protein>
    <submittedName>
        <fullName evidence="1">Uncharacterized protein</fullName>
    </submittedName>
</protein>
<dbReference type="EMBL" id="CM009303">
    <property type="protein sequence ID" value="PNT04072.1"/>
    <property type="molecule type" value="Genomic_DNA"/>
</dbReference>
<dbReference type="AlphaFoldDB" id="A0A2K1XTG2"/>
<keyword evidence="2" id="KW-1185">Reference proteome</keyword>
<gene>
    <name evidence="1" type="ORF">POPTR_014G104400</name>
</gene>
<reference evidence="1 2" key="1">
    <citation type="journal article" date="2006" name="Science">
        <title>The genome of black cottonwood, Populus trichocarpa (Torr. &amp; Gray).</title>
        <authorList>
            <person name="Tuskan G.A."/>
            <person name="Difazio S."/>
            <person name="Jansson S."/>
            <person name="Bohlmann J."/>
            <person name="Grigoriev I."/>
            <person name="Hellsten U."/>
            <person name="Putnam N."/>
            <person name="Ralph S."/>
            <person name="Rombauts S."/>
            <person name="Salamov A."/>
            <person name="Schein J."/>
            <person name="Sterck L."/>
            <person name="Aerts A."/>
            <person name="Bhalerao R.R."/>
            <person name="Bhalerao R.P."/>
            <person name="Blaudez D."/>
            <person name="Boerjan W."/>
            <person name="Brun A."/>
            <person name="Brunner A."/>
            <person name="Busov V."/>
            <person name="Campbell M."/>
            <person name="Carlson J."/>
            <person name="Chalot M."/>
            <person name="Chapman J."/>
            <person name="Chen G.L."/>
            <person name="Cooper D."/>
            <person name="Coutinho P.M."/>
            <person name="Couturier J."/>
            <person name="Covert S."/>
            <person name="Cronk Q."/>
            <person name="Cunningham R."/>
            <person name="Davis J."/>
            <person name="Degroeve S."/>
            <person name="Dejardin A."/>
            <person name="Depamphilis C."/>
            <person name="Detter J."/>
            <person name="Dirks B."/>
            <person name="Dubchak I."/>
            <person name="Duplessis S."/>
            <person name="Ehlting J."/>
            <person name="Ellis B."/>
            <person name="Gendler K."/>
            <person name="Goodstein D."/>
            <person name="Gribskov M."/>
            <person name="Grimwood J."/>
            <person name="Groover A."/>
            <person name="Gunter L."/>
            <person name="Hamberger B."/>
            <person name="Heinze B."/>
            <person name="Helariutta Y."/>
            <person name="Henrissat B."/>
            <person name="Holligan D."/>
            <person name="Holt R."/>
            <person name="Huang W."/>
            <person name="Islam-Faridi N."/>
            <person name="Jones S."/>
            <person name="Jones-Rhoades M."/>
            <person name="Jorgensen R."/>
            <person name="Joshi C."/>
            <person name="Kangasjarvi J."/>
            <person name="Karlsson J."/>
            <person name="Kelleher C."/>
            <person name="Kirkpatrick R."/>
            <person name="Kirst M."/>
            <person name="Kohler A."/>
            <person name="Kalluri U."/>
            <person name="Larimer F."/>
            <person name="Leebens-Mack J."/>
            <person name="Leple J.C."/>
            <person name="Locascio P."/>
            <person name="Lou Y."/>
            <person name="Lucas S."/>
            <person name="Martin F."/>
            <person name="Montanini B."/>
            <person name="Napoli C."/>
            <person name="Nelson D.R."/>
            <person name="Nelson C."/>
            <person name="Nieminen K."/>
            <person name="Nilsson O."/>
            <person name="Pereda V."/>
            <person name="Peter G."/>
            <person name="Philippe R."/>
            <person name="Pilate G."/>
            <person name="Poliakov A."/>
            <person name="Razumovskaya J."/>
            <person name="Richardson P."/>
            <person name="Rinaldi C."/>
            <person name="Ritland K."/>
            <person name="Rouze P."/>
            <person name="Ryaboy D."/>
            <person name="Schmutz J."/>
            <person name="Schrader J."/>
            <person name="Segerman B."/>
            <person name="Shin H."/>
            <person name="Siddiqui A."/>
            <person name="Sterky F."/>
            <person name="Terry A."/>
            <person name="Tsai C.J."/>
            <person name="Uberbacher E."/>
            <person name="Unneberg P."/>
            <person name="Vahala J."/>
            <person name="Wall K."/>
            <person name="Wessler S."/>
            <person name="Yang G."/>
            <person name="Yin T."/>
            <person name="Douglas C."/>
            <person name="Marra M."/>
            <person name="Sandberg G."/>
            <person name="Van de Peer Y."/>
            <person name="Rokhsar D."/>
        </authorList>
    </citation>
    <scope>NUCLEOTIDE SEQUENCE [LARGE SCALE GENOMIC DNA]</scope>
    <source>
        <strain evidence="2">cv. Nisqually</strain>
    </source>
</reference>
<evidence type="ECO:0000313" key="2">
    <source>
        <dbReference type="Proteomes" id="UP000006729"/>
    </source>
</evidence>
<accession>A0A2K1XTG2</accession>
<proteinExistence type="predicted"/>
<dbReference type="Proteomes" id="UP000006729">
    <property type="component" value="Chromosome 14"/>
</dbReference>
<sequence>MTSSFVPPSESIAPPFKLDHPPKELTKFYALNFSSVKLAHQTPAQTWTVRVASSICSSAVEETHVQPSQGVFTFDLSNLGQFAKMNACYAKLQCCQLKPPPTKFYIIATLKEGIHVRRFLSQQCACT</sequence>
<organism evidence="1 2">
    <name type="scientific">Populus trichocarpa</name>
    <name type="common">Western balsam poplar</name>
    <name type="synonym">Populus balsamifera subsp. trichocarpa</name>
    <dbReference type="NCBI Taxonomy" id="3694"/>
    <lineage>
        <taxon>Eukaryota</taxon>
        <taxon>Viridiplantae</taxon>
        <taxon>Streptophyta</taxon>
        <taxon>Embryophyta</taxon>
        <taxon>Tracheophyta</taxon>
        <taxon>Spermatophyta</taxon>
        <taxon>Magnoliopsida</taxon>
        <taxon>eudicotyledons</taxon>
        <taxon>Gunneridae</taxon>
        <taxon>Pentapetalae</taxon>
        <taxon>rosids</taxon>
        <taxon>fabids</taxon>
        <taxon>Malpighiales</taxon>
        <taxon>Salicaceae</taxon>
        <taxon>Saliceae</taxon>
        <taxon>Populus</taxon>
    </lineage>
</organism>
<dbReference type="InParanoid" id="A0A2K1XTG2"/>
<name>A0A2K1XTG2_POPTR</name>